<dbReference type="EMBL" id="JAIWYP010000004">
    <property type="protein sequence ID" value="KAH3842977.1"/>
    <property type="molecule type" value="Genomic_DNA"/>
</dbReference>
<dbReference type="PANTHER" id="PTHR23098">
    <property type="entry name" value="AGAP001331-PA-RELATED"/>
    <property type="match status" value="1"/>
</dbReference>
<name>A0A9D4KN47_DREPO</name>
<accession>A0A9D4KN47</accession>
<dbReference type="PANTHER" id="PTHR23098:SF23">
    <property type="entry name" value="MYB-RELATED TRANSCRIPTION FACTOR, PARTNER OF PROFILIN-LIKE ISOFORM X2-RELATED"/>
    <property type="match status" value="1"/>
</dbReference>
<feature type="region of interest" description="Disordered" evidence="1">
    <location>
        <begin position="85"/>
        <end position="104"/>
    </location>
</feature>
<dbReference type="GO" id="GO:0005634">
    <property type="term" value="C:nucleus"/>
    <property type="evidence" value="ECO:0007669"/>
    <property type="project" value="TreeGrafter"/>
</dbReference>
<protein>
    <recommendedName>
        <fullName evidence="2">Myb/SANT-like DNA-binding domain-containing protein</fullName>
    </recommendedName>
</protein>
<organism evidence="3 4">
    <name type="scientific">Dreissena polymorpha</name>
    <name type="common">Zebra mussel</name>
    <name type="synonym">Mytilus polymorpha</name>
    <dbReference type="NCBI Taxonomy" id="45954"/>
    <lineage>
        <taxon>Eukaryota</taxon>
        <taxon>Metazoa</taxon>
        <taxon>Spiralia</taxon>
        <taxon>Lophotrochozoa</taxon>
        <taxon>Mollusca</taxon>
        <taxon>Bivalvia</taxon>
        <taxon>Autobranchia</taxon>
        <taxon>Heteroconchia</taxon>
        <taxon>Euheterodonta</taxon>
        <taxon>Imparidentia</taxon>
        <taxon>Neoheterodontei</taxon>
        <taxon>Myida</taxon>
        <taxon>Dreissenoidea</taxon>
        <taxon>Dreissenidae</taxon>
        <taxon>Dreissena</taxon>
    </lineage>
</organism>
<gene>
    <name evidence="3" type="ORF">DPMN_116483</name>
</gene>
<evidence type="ECO:0000259" key="2">
    <source>
        <dbReference type="Pfam" id="PF13873"/>
    </source>
</evidence>
<feature type="compositionally biased region" description="Basic and acidic residues" evidence="1">
    <location>
        <begin position="85"/>
        <end position="95"/>
    </location>
</feature>
<dbReference type="InterPro" id="IPR028002">
    <property type="entry name" value="Myb_DNA-bind_5"/>
</dbReference>
<reference evidence="3" key="1">
    <citation type="journal article" date="2019" name="bioRxiv">
        <title>The Genome of the Zebra Mussel, Dreissena polymorpha: A Resource for Invasive Species Research.</title>
        <authorList>
            <person name="McCartney M.A."/>
            <person name="Auch B."/>
            <person name="Kono T."/>
            <person name="Mallez S."/>
            <person name="Zhang Y."/>
            <person name="Obille A."/>
            <person name="Becker A."/>
            <person name="Abrahante J.E."/>
            <person name="Garbe J."/>
            <person name="Badalamenti J.P."/>
            <person name="Herman A."/>
            <person name="Mangelson H."/>
            <person name="Liachko I."/>
            <person name="Sullivan S."/>
            <person name="Sone E.D."/>
            <person name="Koren S."/>
            <person name="Silverstein K.A.T."/>
            <person name="Beckman K.B."/>
            <person name="Gohl D.M."/>
        </authorList>
    </citation>
    <scope>NUCLEOTIDE SEQUENCE</scope>
    <source>
        <strain evidence="3">Duluth1</strain>
        <tissue evidence="3">Whole animal</tissue>
    </source>
</reference>
<comment type="caution">
    <text evidence="3">The sequence shown here is derived from an EMBL/GenBank/DDBJ whole genome shotgun (WGS) entry which is preliminary data.</text>
</comment>
<feature type="domain" description="Myb/SANT-like DNA-binding" evidence="2">
    <location>
        <begin position="13"/>
        <end position="89"/>
    </location>
</feature>
<evidence type="ECO:0000313" key="3">
    <source>
        <dbReference type="EMBL" id="KAH3842977.1"/>
    </source>
</evidence>
<dbReference type="Pfam" id="PF13873">
    <property type="entry name" value="Myb_DNA-bind_5"/>
    <property type="match status" value="1"/>
</dbReference>
<sequence length="268" mass="29586">MADNNANVATSRNRWSEQEETVIAQEIIKNYDVLFGPMTGCGALKIGEVRRRGWEAVANVLNCQFSTYKRAGSEVKKKYYNMKDKTKTKNDEMRRPGTGGGPRVKEFTIPEGILLQHFGDSASVAGVPNAIDTDAPEGASINIIELGKMPIDGSTCMTFKIDERGLGAQKTSSVFQRAVEDEAGPCSSGTKTNTKSMKMANKNQSKRARASFNKLAEDNLIAEKKNIHLQQVNLRLKNQLILAQLKVARLTAQKIEEEIKMLKASNEC</sequence>
<keyword evidence="4" id="KW-1185">Reference proteome</keyword>
<reference evidence="3" key="2">
    <citation type="submission" date="2020-11" db="EMBL/GenBank/DDBJ databases">
        <authorList>
            <person name="McCartney M.A."/>
            <person name="Auch B."/>
            <person name="Kono T."/>
            <person name="Mallez S."/>
            <person name="Becker A."/>
            <person name="Gohl D.M."/>
            <person name="Silverstein K.A.T."/>
            <person name="Koren S."/>
            <person name="Bechman K.B."/>
            <person name="Herman A."/>
            <person name="Abrahante J.E."/>
            <person name="Garbe J."/>
        </authorList>
    </citation>
    <scope>NUCLEOTIDE SEQUENCE</scope>
    <source>
        <strain evidence="3">Duluth1</strain>
        <tissue evidence="3">Whole animal</tissue>
    </source>
</reference>
<evidence type="ECO:0000256" key="1">
    <source>
        <dbReference type="SAM" id="MobiDB-lite"/>
    </source>
</evidence>
<dbReference type="Proteomes" id="UP000828390">
    <property type="component" value="Unassembled WGS sequence"/>
</dbReference>
<evidence type="ECO:0000313" key="4">
    <source>
        <dbReference type="Proteomes" id="UP000828390"/>
    </source>
</evidence>
<dbReference type="AlphaFoldDB" id="A0A9D4KN47"/>
<proteinExistence type="predicted"/>